<sequence>MLAAGAAAASTAIILAGCSSAAPEAEAPEEGAELTLWISSSGAAEPIQEYMLDWAEEEGIALDIEIHPQDQYQNTVQLAMTTGNAPDVFQLSSPRNLMQAGYLLELEGLLSQELLDVYGSEFVENGPISIDGHLYGVPTTANPVRLTYNKEIFEQAGLDPEAPPTTFDELRDACEAISELDGISCFGLPLAWVALTTWILEPTISTTSDVLASPGLFDREAGEFVFTEYTPVVELAREMIEKEWAFPGASSLDGGPMLSAFGEGQIAMYIAGYQSSIVADYPEAVENWGAASVPVPDGATSVRGTFNSGGPFGAFAGTEYPAAAAAVIEELASNELAAELVQAGLALPMRSDFDAGAITDISDFTRSYWPTEADTQWPLSPAPDLEIQGETYIQVIQRLILGDEDIEGALAEIQVKYQEAYDEAVADGDLDGEYFTG</sequence>
<dbReference type="Gene3D" id="3.40.190.10">
    <property type="entry name" value="Periplasmic binding protein-like II"/>
    <property type="match status" value="1"/>
</dbReference>
<dbReference type="Proteomes" id="UP001501697">
    <property type="component" value="Unassembled WGS sequence"/>
</dbReference>
<evidence type="ECO:0000313" key="6">
    <source>
        <dbReference type="EMBL" id="GAA3637840.1"/>
    </source>
</evidence>
<protein>
    <recommendedName>
        <fullName evidence="8">Sugar ABC transporter substrate-binding protein</fullName>
    </recommendedName>
</protein>
<dbReference type="SUPFAM" id="SSF53850">
    <property type="entry name" value="Periplasmic binding protein-like II"/>
    <property type="match status" value="1"/>
</dbReference>
<evidence type="ECO:0000256" key="2">
    <source>
        <dbReference type="ARBA" id="ARBA00008520"/>
    </source>
</evidence>
<dbReference type="InterPro" id="IPR006059">
    <property type="entry name" value="SBP"/>
</dbReference>
<evidence type="ECO:0000256" key="1">
    <source>
        <dbReference type="ARBA" id="ARBA00004196"/>
    </source>
</evidence>
<dbReference type="EMBL" id="BAAAYU010000005">
    <property type="protein sequence ID" value="GAA3637840.1"/>
    <property type="molecule type" value="Genomic_DNA"/>
</dbReference>
<accession>A0ABP7AQN4</accession>
<keyword evidence="4 5" id="KW-0732">Signal</keyword>
<reference evidence="7" key="1">
    <citation type="journal article" date="2019" name="Int. J. Syst. Evol. Microbiol.">
        <title>The Global Catalogue of Microorganisms (GCM) 10K type strain sequencing project: providing services to taxonomists for standard genome sequencing and annotation.</title>
        <authorList>
            <consortium name="The Broad Institute Genomics Platform"/>
            <consortium name="The Broad Institute Genome Sequencing Center for Infectious Disease"/>
            <person name="Wu L."/>
            <person name="Ma J."/>
        </authorList>
    </citation>
    <scope>NUCLEOTIDE SEQUENCE [LARGE SCALE GENOMIC DNA]</scope>
    <source>
        <strain evidence="7">JCM 16544</strain>
    </source>
</reference>
<comment type="similarity">
    <text evidence="2">Belongs to the bacterial solute-binding protein 1 family.</text>
</comment>
<name>A0ABP7AQN4_9MICO</name>
<evidence type="ECO:0000256" key="5">
    <source>
        <dbReference type="SAM" id="SignalP"/>
    </source>
</evidence>
<keyword evidence="3" id="KW-0813">Transport</keyword>
<gene>
    <name evidence="6" type="ORF">GCM10022200_21520</name>
</gene>
<dbReference type="InterPro" id="IPR050490">
    <property type="entry name" value="Bact_solute-bd_prot1"/>
</dbReference>
<evidence type="ECO:0008006" key="8">
    <source>
        <dbReference type="Google" id="ProtNLM"/>
    </source>
</evidence>
<organism evidence="6 7">
    <name type="scientific">Microbacterium awajiense</name>
    <dbReference type="NCBI Taxonomy" id="415214"/>
    <lineage>
        <taxon>Bacteria</taxon>
        <taxon>Bacillati</taxon>
        <taxon>Actinomycetota</taxon>
        <taxon>Actinomycetes</taxon>
        <taxon>Micrococcales</taxon>
        <taxon>Microbacteriaceae</taxon>
        <taxon>Microbacterium</taxon>
    </lineage>
</organism>
<feature type="signal peptide" evidence="5">
    <location>
        <begin position="1"/>
        <end position="21"/>
    </location>
</feature>
<comment type="subcellular location">
    <subcellularLocation>
        <location evidence="1">Cell envelope</location>
    </subcellularLocation>
</comment>
<evidence type="ECO:0000313" key="7">
    <source>
        <dbReference type="Proteomes" id="UP001501697"/>
    </source>
</evidence>
<evidence type="ECO:0000256" key="4">
    <source>
        <dbReference type="ARBA" id="ARBA00022729"/>
    </source>
</evidence>
<keyword evidence="7" id="KW-1185">Reference proteome</keyword>
<dbReference type="Pfam" id="PF01547">
    <property type="entry name" value="SBP_bac_1"/>
    <property type="match status" value="1"/>
</dbReference>
<dbReference type="PANTHER" id="PTHR43649:SF31">
    <property type="entry name" value="SN-GLYCEROL-3-PHOSPHATE-BINDING PERIPLASMIC PROTEIN UGPB"/>
    <property type="match status" value="1"/>
</dbReference>
<comment type="caution">
    <text evidence="6">The sequence shown here is derived from an EMBL/GenBank/DDBJ whole genome shotgun (WGS) entry which is preliminary data.</text>
</comment>
<proteinExistence type="inferred from homology"/>
<feature type="chain" id="PRO_5045513216" description="Sugar ABC transporter substrate-binding protein" evidence="5">
    <location>
        <begin position="22"/>
        <end position="437"/>
    </location>
</feature>
<evidence type="ECO:0000256" key="3">
    <source>
        <dbReference type="ARBA" id="ARBA00022448"/>
    </source>
</evidence>
<dbReference type="RefSeq" id="WP_344738395.1">
    <property type="nucleotide sequence ID" value="NZ_BAAAYU010000005.1"/>
</dbReference>
<dbReference type="PANTHER" id="PTHR43649">
    <property type="entry name" value="ARABINOSE-BINDING PROTEIN-RELATED"/>
    <property type="match status" value="1"/>
</dbReference>